<feature type="compositionally biased region" description="Low complexity" evidence="1">
    <location>
        <begin position="52"/>
        <end position="63"/>
    </location>
</feature>
<comment type="caution">
    <text evidence="2">The sequence shown here is derived from an EMBL/GenBank/DDBJ whole genome shotgun (WGS) entry which is preliminary data.</text>
</comment>
<feature type="region of interest" description="Disordered" evidence="1">
    <location>
        <begin position="44"/>
        <end position="76"/>
    </location>
</feature>
<dbReference type="Proteomes" id="UP001139971">
    <property type="component" value="Unassembled WGS sequence"/>
</dbReference>
<evidence type="ECO:0000313" key="3">
    <source>
        <dbReference type="Proteomes" id="UP001139971"/>
    </source>
</evidence>
<protein>
    <submittedName>
        <fullName evidence="2">Uncharacterized protein</fullName>
    </submittedName>
</protein>
<organism evidence="2 3">
    <name type="scientific">Tahibacter soli</name>
    <dbReference type="NCBI Taxonomy" id="2983605"/>
    <lineage>
        <taxon>Bacteria</taxon>
        <taxon>Pseudomonadati</taxon>
        <taxon>Pseudomonadota</taxon>
        <taxon>Gammaproteobacteria</taxon>
        <taxon>Lysobacterales</taxon>
        <taxon>Rhodanobacteraceae</taxon>
        <taxon>Tahibacter</taxon>
    </lineage>
</organism>
<gene>
    <name evidence="2" type="ORF">OD750_015235</name>
</gene>
<proteinExistence type="predicted"/>
<dbReference type="EMBL" id="JAOVZO020000018">
    <property type="protein sequence ID" value="MDC8013896.1"/>
    <property type="molecule type" value="Genomic_DNA"/>
</dbReference>
<name>A0A9X3YK61_9GAMM</name>
<reference evidence="2" key="1">
    <citation type="submission" date="2023-02" db="EMBL/GenBank/DDBJ databases">
        <title>Tahibacter soli sp. nov. isolated from soil.</title>
        <authorList>
            <person name="Baek J.H."/>
            <person name="Lee J.K."/>
            <person name="Choi D.G."/>
            <person name="Jeon C.O."/>
        </authorList>
    </citation>
    <scope>NUCLEOTIDE SEQUENCE</scope>
    <source>
        <strain evidence="2">BL</strain>
    </source>
</reference>
<evidence type="ECO:0000313" key="2">
    <source>
        <dbReference type="EMBL" id="MDC8013896.1"/>
    </source>
</evidence>
<evidence type="ECO:0000256" key="1">
    <source>
        <dbReference type="SAM" id="MobiDB-lite"/>
    </source>
</evidence>
<keyword evidence="3" id="KW-1185">Reference proteome</keyword>
<sequence length="310" mass="33216">MPTSAPANALPSGHMMKPSRARMAGIAIAAFAAIAVGAMLNARKHDPTQRESSAAASPAMSQAIGQPPVADRSAASADAERSAIAALLGDGRRRQRLNDIDPQTFVPAYGALAELAAQGDVRAAVALHLGVKQCEPAPVDAHDLAGTIRDIEFRMPHDAAADEVQRVKALFDACRKLSSEQRGSNRQWVARAAALGDDEARFRFAQMPPDRATTADYWVDLDAFRATANRYLDDELAKGNRKALLAISNAYRGDSSVRKPDPTLEYAYLHAYLASGGSLPDEELQTLEQYQQRLGPAKTKEAACGIDTHS</sequence>
<dbReference type="AlphaFoldDB" id="A0A9X3YK61"/>
<dbReference type="RefSeq" id="WP_272841999.1">
    <property type="nucleotide sequence ID" value="NZ_JAOVZO020000018.1"/>
</dbReference>
<accession>A0A9X3YK61</accession>